<evidence type="ECO:0000313" key="15">
    <source>
        <dbReference type="Proteomes" id="UP000823775"/>
    </source>
</evidence>
<dbReference type="Pfam" id="PF07714">
    <property type="entry name" value="PK_Tyr_Ser-Thr"/>
    <property type="match status" value="1"/>
</dbReference>
<evidence type="ECO:0000256" key="6">
    <source>
        <dbReference type="ARBA" id="ARBA00022741"/>
    </source>
</evidence>
<keyword evidence="12" id="KW-0812">Transmembrane</keyword>
<evidence type="ECO:0000256" key="12">
    <source>
        <dbReference type="SAM" id="Phobius"/>
    </source>
</evidence>
<comment type="caution">
    <text evidence="14">The sequence shown here is derived from an EMBL/GenBank/DDBJ whole genome shotgun (WGS) entry which is preliminary data.</text>
</comment>
<dbReference type="Proteomes" id="UP000823775">
    <property type="component" value="Unassembled WGS sequence"/>
</dbReference>
<accession>A0ABS8WPV7</accession>
<name>A0ABS8WPV7_DATST</name>
<dbReference type="PANTHER" id="PTHR48006:SF66">
    <property type="entry name" value="PROTEIN KINASE DOMAIN-CONTAINING PROTEIN"/>
    <property type="match status" value="1"/>
</dbReference>
<evidence type="ECO:0000259" key="13">
    <source>
        <dbReference type="PROSITE" id="PS50011"/>
    </source>
</evidence>
<dbReference type="InterPro" id="IPR000719">
    <property type="entry name" value="Prot_kinase_dom"/>
</dbReference>
<keyword evidence="12" id="KW-1133">Transmembrane helix</keyword>
<evidence type="ECO:0000256" key="10">
    <source>
        <dbReference type="ARBA" id="ARBA00047899"/>
    </source>
</evidence>
<evidence type="ECO:0000256" key="2">
    <source>
        <dbReference type="ARBA" id="ARBA00012513"/>
    </source>
</evidence>
<evidence type="ECO:0000256" key="4">
    <source>
        <dbReference type="ARBA" id="ARBA00022679"/>
    </source>
</evidence>
<dbReference type="Gene3D" id="1.10.510.10">
    <property type="entry name" value="Transferase(Phosphotransferase) domain 1"/>
    <property type="match status" value="1"/>
</dbReference>
<keyword evidence="5" id="KW-0732">Signal</keyword>
<comment type="catalytic activity">
    <reaction evidence="10">
        <text>L-threonyl-[protein] + ATP = O-phospho-L-threonyl-[protein] + ADP + H(+)</text>
        <dbReference type="Rhea" id="RHEA:46608"/>
        <dbReference type="Rhea" id="RHEA-COMP:11060"/>
        <dbReference type="Rhea" id="RHEA-COMP:11605"/>
        <dbReference type="ChEBI" id="CHEBI:15378"/>
        <dbReference type="ChEBI" id="CHEBI:30013"/>
        <dbReference type="ChEBI" id="CHEBI:30616"/>
        <dbReference type="ChEBI" id="CHEBI:61977"/>
        <dbReference type="ChEBI" id="CHEBI:456216"/>
        <dbReference type="EC" id="2.7.11.1"/>
    </reaction>
</comment>
<evidence type="ECO:0000256" key="9">
    <source>
        <dbReference type="ARBA" id="ARBA00023180"/>
    </source>
</evidence>
<keyword evidence="15" id="KW-1185">Reference proteome</keyword>
<dbReference type="PROSITE" id="PS50011">
    <property type="entry name" value="PROTEIN_KINASE_DOM"/>
    <property type="match status" value="1"/>
</dbReference>
<dbReference type="Gene3D" id="2.60.120.430">
    <property type="entry name" value="Galactose-binding lectin"/>
    <property type="match status" value="1"/>
</dbReference>
<feature type="transmembrane region" description="Helical" evidence="12">
    <location>
        <begin position="136"/>
        <end position="158"/>
    </location>
</feature>
<dbReference type="Pfam" id="PF11721">
    <property type="entry name" value="Malectin"/>
    <property type="match status" value="1"/>
</dbReference>
<evidence type="ECO:0000256" key="8">
    <source>
        <dbReference type="ARBA" id="ARBA00023170"/>
    </source>
</evidence>
<keyword evidence="9" id="KW-0325">Glycoprotein</keyword>
<dbReference type="EC" id="2.7.11.1" evidence="2"/>
<feature type="domain" description="Protein kinase" evidence="13">
    <location>
        <begin position="192"/>
        <end position="283"/>
    </location>
</feature>
<keyword evidence="12" id="KW-0472">Membrane</keyword>
<reference evidence="14 15" key="1">
    <citation type="journal article" date="2021" name="BMC Genomics">
        <title>Datura genome reveals duplications of psychoactive alkaloid biosynthetic genes and high mutation rate following tissue culture.</title>
        <authorList>
            <person name="Rajewski A."/>
            <person name="Carter-House D."/>
            <person name="Stajich J."/>
            <person name="Litt A."/>
        </authorList>
    </citation>
    <scope>NUCLEOTIDE SEQUENCE [LARGE SCALE GENOMIC DNA]</scope>
    <source>
        <strain evidence="14">AR-01</strain>
    </source>
</reference>
<evidence type="ECO:0000256" key="3">
    <source>
        <dbReference type="ARBA" id="ARBA00022553"/>
    </source>
</evidence>
<evidence type="ECO:0000313" key="14">
    <source>
        <dbReference type="EMBL" id="MCE3051542.1"/>
    </source>
</evidence>
<keyword evidence="4" id="KW-0808">Transferase</keyword>
<dbReference type="SUPFAM" id="SSF56112">
    <property type="entry name" value="Protein kinase-like (PK-like)"/>
    <property type="match status" value="1"/>
</dbReference>
<keyword evidence="3" id="KW-0597">Phosphoprotein</keyword>
<dbReference type="InterPro" id="IPR021720">
    <property type="entry name" value="Malectin_dom"/>
</dbReference>
<keyword evidence="8" id="KW-0675">Receptor</keyword>
<protein>
    <recommendedName>
        <fullName evidence="2">non-specific serine/threonine protein kinase</fullName>
        <ecNumber evidence="2">2.7.11.1</ecNumber>
    </recommendedName>
</protein>
<keyword evidence="7" id="KW-0067">ATP-binding</keyword>
<organism evidence="14 15">
    <name type="scientific">Datura stramonium</name>
    <name type="common">Jimsonweed</name>
    <name type="synonym">Common thornapple</name>
    <dbReference type="NCBI Taxonomy" id="4076"/>
    <lineage>
        <taxon>Eukaryota</taxon>
        <taxon>Viridiplantae</taxon>
        <taxon>Streptophyta</taxon>
        <taxon>Embryophyta</taxon>
        <taxon>Tracheophyta</taxon>
        <taxon>Spermatophyta</taxon>
        <taxon>Magnoliopsida</taxon>
        <taxon>eudicotyledons</taxon>
        <taxon>Gunneridae</taxon>
        <taxon>Pentapetalae</taxon>
        <taxon>asterids</taxon>
        <taxon>lamiids</taxon>
        <taxon>Solanales</taxon>
        <taxon>Solanaceae</taxon>
        <taxon>Solanoideae</taxon>
        <taxon>Datureae</taxon>
        <taxon>Datura</taxon>
    </lineage>
</organism>
<dbReference type="InterPro" id="IPR001245">
    <property type="entry name" value="Ser-Thr/Tyr_kinase_cat_dom"/>
</dbReference>
<proteinExistence type="predicted"/>
<dbReference type="PANTHER" id="PTHR48006">
    <property type="entry name" value="LEUCINE-RICH REPEAT-CONTAINING PROTEIN DDB_G0281931-RELATED"/>
    <property type="match status" value="1"/>
</dbReference>
<evidence type="ECO:0000256" key="5">
    <source>
        <dbReference type="ARBA" id="ARBA00022729"/>
    </source>
</evidence>
<dbReference type="InterPro" id="IPR051824">
    <property type="entry name" value="LRR_Rcpt-Like_S/T_Kinase"/>
</dbReference>
<dbReference type="EMBL" id="JACEIK010008710">
    <property type="protein sequence ID" value="MCE3051542.1"/>
    <property type="molecule type" value="Genomic_DNA"/>
</dbReference>
<comment type="catalytic activity">
    <reaction evidence="11">
        <text>L-seryl-[protein] + ATP = O-phospho-L-seryl-[protein] + ADP + H(+)</text>
        <dbReference type="Rhea" id="RHEA:17989"/>
        <dbReference type="Rhea" id="RHEA-COMP:9863"/>
        <dbReference type="Rhea" id="RHEA-COMP:11604"/>
        <dbReference type="ChEBI" id="CHEBI:15378"/>
        <dbReference type="ChEBI" id="CHEBI:29999"/>
        <dbReference type="ChEBI" id="CHEBI:30616"/>
        <dbReference type="ChEBI" id="CHEBI:83421"/>
        <dbReference type="ChEBI" id="CHEBI:456216"/>
        <dbReference type="EC" id="2.7.11.1"/>
    </reaction>
</comment>
<evidence type="ECO:0000256" key="1">
    <source>
        <dbReference type="ARBA" id="ARBA00004479"/>
    </source>
</evidence>
<dbReference type="InterPro" id="IPR011009">
    <property type="entry name" value="Kinase-like_dom_sf"/>
</dbReference>
<sequence length="283" mass="31739">MFRGEVFNAHKLWWRKSSVEIILMKQMKTQQVLQNLFTGKGTGEPVVQGTSGIDELKLKDFDIESVAGGVDKALKENFNVTVKDKTVEVRFQYAGKGNTSIPSRGSYGPLVSAISVEASDLKPPSAEETSSNQKEILIVAGAVMSSLALILMILFVSWRKTRSRKLMAQELRGLDLQTGIFTFRQIKLPSNFNAANKLGEGYTIRWYYNCCQAAFIKSQDKGNREFVNEIGMMSGLRHPNLVRLYGCCVEQNQYLLVYEYMENNSLSHALFGLRNVDQIGLAN</sequence>
<keyword evidence="6" id="KW-0547">Nucleotide-binding</keyword>
<evidence type="ECO:0000256" key="7">
    <source>
        <dbReference type="ARBA" id="ARBA00022840"/>
    </source>
</evidence>
<comment type="subcellular location">
    <subcellularLocation>
        <location evidence="1">Membrane</location>
        <topology evidence="1">Single-pass type I membrane protein</topology>
    </subcellularLocation>
</comment>
<gene>
    <name evidence="14" type="ORF">HAX54_050116</name>
</gene>
<evidence type="ECO:0000256" key="11">
    <source>
        <dbReference type="ARBA" id="ARBA00048679"/>
    </source>
</evidence>